<dbReference type="RefSeq" id="WP_167225982.1">
    <property type="nucleotide sequence ID" value="NZ_JAAQPH010000011.1"/>
</dbReference>
<name>A0A967KAK0_9PROT</name>
<evidence type="ECO:0000313" key="3">
    <source>
        <dbReference type="EMBL" id="NIA69899.1"/>
    </source>
</evidence>
<dbReference type="PROSITE" id="PS50234">
    <property type="entry name" value="VWFA"/>
    <property type="match status" value="1"/>
</dbReference>
<evidence type="ECO:0000259" key="2">
    <source>
        <dbReference type="PROSITE" id="PS50234"/>
    </source>
</evidence>
<accession>A0A967KAK0</accession>
<dbReference type="PANTHER" id="PTHR41248:SF1">
    <property type="entry name" value="NORD PROTEIN"/>
    <property type="match status" value="1"/>
</dbReference>
<evidence type="ECO:0000256" key="1">
    <source>
        <dbReference type="SAM" id="MobiDB-lite"/>
    </source>
</evidence>
<organism evidence="3 4">
    <name type="scientific">Pelagibius litoralis</name>
    <dbReference type="NCBI Taxonomy" id="374515"/>
    <lineage>
        <taxon>Bacteria</taxon>
        <taxon>Pseudomonadati</taxon>
        <taxon>Pseudomonadota</taxon>
        <taxon>Alphaproteobacteria</taxon>
        <taxon>Rhodospirillales</taxon>
        <taxon>Rhodovibrionaceae</taxon>
        <taxon>Pelagibius</taxon>
    </lineage>
</organism>
<dbReference type="InterPro" id="IPR036465">
    <property type="entry name" value="vWFA_dom_sf"/>
</dbReference>
<proteinExistence type="predicted"/>
<feature type="domain" description="VWFA" evidence="2">
    <location>
        <begin position="572"/>
        <end position="760"/>
    </location>
</feature>
<dbReference type="Pfam" id="PF00092">
    <property type="entry name" value="VWA"/>
    <property type="match status" value="1"/>
</dbReference>
<dbReference type="InterPro" id="IPR002035">
    <property type="entry name" value="VWF_A"/>
</dbReference>
<sequence length="762" mass="85950">MNSSKKRNFLKVIADDNGTDDTERSSQAKQVFDDSDTARWLRACRKLGQAGYGASVIDAYERYSPPLARRVGTDCAIDLADIVSSVAIKAGRRAAECLPAAAIKAAERLEDKEARFRSWMGLIERFADLAPESVEPVLLKMDVLLSRLNVSRLEAWLLAGVRAAGIDHERRLSFFMFEDAEASRWLDHESGSVVYSDMDRELKAYLTALWGIRIPLREPPAHAPEQARRRASFSQSLIRIPSSFPGYRGEQAADLYRAALAHVGAHMMFSGDRFPIGKLKPVQVALVSLIEDARVELLAIREFPGLRRLWLPFHIAQATGSKNAPGLMARLSRALLDPEFHDMDGWIRRARTMFYDRCGEWECPAISREIGGLIGNDLGQMRVQFNARTYVVEPPYRDDNLGLWDFGDEETPEAAEAEQLFDSIRIEEQDDDDDMPPDQEREEHEQSEDEEANRINMEFLAQDGIPVARYPEYDYVTASSRPDWTTIVEFAPPAGHAHVIDDILERHAYVVNRIKALIDSARVSRPQRINRQQEGEYLDLNACIEAVISRRMGETPDPHVYSHAERRHRDLSVHVLLDVSESTKDKVVGSDNTVLELERQATALLAHAMFGIGDPFAIAAFCSNRREEVRYYRVKDFGAPYNARSKSCLAGLSSGFSTRIGAAMRHAAADLKLQQTHRKLLLVITDGEPSDIDVSDRRYLVEDARHVIHDLAHDGIDVFCVGLDSGGDSYLTRIFGRRNVVQIDRLESLPERLPMLYFRLTA</sequence>
<dbReference type="AlphaFoldDB" id="A0A967KAK0"/>
<dbReference type="PANTHER" id="PTHR41248">
    <property type="entry name" value="NORD PROTEIN"/>
    <property type="match status" value="1"/>
</dbReference>
<reference evidence="3" key="1">
    <citation type="submission" date="2020-03" db="EMBL/GenBank/DDBJ databases">
        <title>Genome of Pelagibius litoralis DSM 21314T.</title>
        <authorList>
            <person name="Wang G."/>
        </authorList>
    </citation>
    <scope>NUCLEOTIDE SEQUENCE</scope>
    <source>
        <strain evidence="3">DSM 21314</strain>
    </source>
</reference>
<dbReference type="SUPFAM" id="SSF53300">
    <property type="entry name" value="vWA-like"/>
    <property type="match status" value="1"/>
</dbReference>
<gene>
    <name evidence="3" type="ORF">HBA54_14940</name>
</gene>
<dbReference type="CDD" id="cd01454">
    <property type="entry name" value="vWA_norD_type"/>
    <property type="match status" value="1"/>
</dbReference>
<dbReference type="Gene3D" id="3.40.50.410">
    <property type="entry name" value="von Willebrand factor, type A domain"/>
    <property type="match status" value="1"/>
</dbReference>
<comment type="caution">
    <text evidence="3">The sequence shown here is derived from an EMBL/GenBank/DDBJ whole genome shotgun (WGS) entry which is preliminary data.</text>
</comment>
<feature type="compositionally biased region" description="Acidic residues" evidence="1">
    <location>
        <begin position="428"/>
        <end position="437"/>
    </location>
</feature>
<feature type="region of interest" description="Disordered" evidence="1">
    <location>
        <begin position="427"/>
        <end position="452"/>
    </location>
</feature>
<dbReference type="Proteomes" id="UP000761264">
    <property type="component" value="Unassembled WGS sequence"/>
</dbReference>
<dbReference type="EMBL" id="JAAQPH010000011">
    <property type="protein sequence ID" value="NIA69899.1"/>
    <property type="molecule type" value="Genomic_DNA"/>
</dbReference>
<dbReference type="SMART" id="SM00327">
    <property type="entry name" value="VWA"/>
    <property type="match status" value="1"/>
</dbReference>
<keyword evidence="4" id="KW-1185">Reference proteome</keyword>
<dbReference type="InterPro" id="IPR051928">
    <property type="entry name" value="NorD/CobT"/>
</dbReference>
<evidence type="ECO:0000313" key="4">
    <source>
        <dbReference type="Proteomes" id="UP000761264"/>
    </source>
</evidence>
<protein>
    <submittedName>
        <fullName evidence="3">VWA domain-containing protein</fullName>
    </submittedName>
</protein>